<sequence>MSTATYLNQKPLDLLLSVLSWYDFIYDYHMKTAEIGIECSQVTIMYGSYVLNLLETELLPSVSIVAPTIFLGKLNPPTNQYV</sequence>
<name>D7TFG4_VITVI</name>
<dbReference type="EMBL" id="FN595769">
    <property type="protein sequence ID" value="CBI29237.3"/>
    <property type="molecule type" value="Genomic_DNA"/>
</dbReference>
<evidence type="ECO:0000313" key="2">
    <source>
        <dbReference type="Proteomes" id="UP000009183"/>
    </source>
</evidence>
<organism evidence="1 2">
    <name type="scientific">Vitis vinifera</name>
    <name type="common">Grape</name>
    <dbReference type="NCBI Taxonomy" id="29760"/>
    <lineage>
        <taxon>Eukaryota</taxon>
        <taxon>Viridiplantae</taxon>
        <taxon>Streptophyta</taxon>
        <taxon>Embryophyta</taxon>
        <taxon>Tracheophyta</taxon>
        <taxon>Spermatophyta</taxon>
        <taxon>Magnoliopsida</taxon>
        <taxon>eudicotyledons</taxon>
        <taxon>Gunneridae</taxon>
        <taxon>Pentapetalae</taxon>
        <taxon>rosids</taxon>
        <taxon>Vitales</taxon>
        <taxon>Vitaceae</taxon>
        <taxon>Viteae</taxon>
        <taxon>Vitis</taxon>
    </lineage>
</organism>
<dbReference type="HOGENOM" id="CLU_2563086_0_0_1"/>
<evidence type="ECO:0000313" key="1">
    <source>
        <dbReference type="EMBL" id="CBI29237.3"/>
    </source>
</evidence>
<dbReference type="AlphaFoldDB" id="D7TFG4"/>
<dbReference type="InParanoid" id="D7TFG4"/>
<gene>
    <name evidence="1" type="ordered locus">VIT_02s0087g00150</name>
</gene>
<reference evidence="2" key="1">
    <citation type="journal article" date="2007" name="Nature">
        <title>The grapevine genome sequence suggests ancestral hexaploidization in major angiosperm phyla.</title>
        <authorList>
            <consortium name="The French-Italian Public Consortium for Grapevine Genome Characterization."/>
            <person name="Jaillon O."/>
            <person name="Aury J.-M."/>
            <person name="Noel B."/>
            <person name="Policriti A."/>
            <person name="Clepet C."/>
            <person name="Casagrande A."/>
            <person name="Choisne N."/>
            <person name="Aubourg S."/>
            <person name="Vitulo N."/>
            <person name="Jubin C."/>
            <person name="Vezzi A."/>
            <person name="Legeai F."/>
            <person name="Hugueney P."/>
            <person name="Dasilva C."/>
            <person name="Horner D."/>
            <person name="Mica E."/>
            <person name="Jublot D."/>
            <person name="Poulain J."/>
            <person name="Bruyere C."/>
            <person name="Billault A."/>
            <person name="Segurens B."/>
            <person name="Gouyvenoux M."/>
            <person name="Ugarte E."/>
            <person name="Cattonaro F."/>
            <person name="Anthouard V."/>
            <person name="Vico V."/>
            <person name="Del Fabbro C."/>
            <person name="Alaux M."/>
            <person name="Di Gaspero G."/>
            <person name="Dumas V."/>
            <person name="Felice N."/>
            <person name="Paillard S."/>
            <person name="Juman I."/>
            <person name="Moroldo M."/>
            <person name="Scalabrin S."/>
            <person name="Canaguier A."/>
            <person name="Le Clainche I."/>
            <person name="Malacrida G."/>
            <person name="Durand E."/>
            <person name="Pesole G."/>
            <person name="Laucou V."/>
            <person name="Chatelet P."/>
            <person name="Merdinoglu D."/>
            <person name="Delledonne M."/>
            <person name="Pezzotti M."/>
            <person name="Lecharny A."/>
            <person name="Scarpelli C."/>
            <person name="Artiguenave F."/>
            <person name="Pe M.E."/>
            <person name="Valle G."/>
            <person name="Morgante M."/>
            <person name="Caboche M."/>
            <person name="Adam-Blondon A.-F."/>
            <person name="Weissenbach J."/>
            <person name="Quetier F."/>
            <person name="Wincker P."/>
        </authorList>
    </citation>
    <scope>NUCLEOTIDE SEQUENCE [LARGE SCALE GENOMIC DNA]</scope>
    <source>
        <strain evidence="2">cv. Pinot noir / PN40024</strain>
    </source>
</reference>
<accession>D7TFG4</accession>
<proteinExistence type="predicted"/>
<dbReference type="PaxDb" id="29760-VIT_02s0087g00150.t01"/>
<dbReference type="Proteomes" id="UP000009183">
    <property type="component" value="Chromosome 2"/>
</dbReference>
<protein>
    <submittedName>
        <fullName evidence="1">Uncharacterized protein</fullName>
    </submittedName>
</protein>
<keyword evidence="2" id="KW-1185">Reference proteome</keyword>